<dbReference type="GO" id="GO:0004540">
    <property type="term" value="F:RNA nuclease activity"/>
    <property type="evidence" value="ECO:0007669"/>
    <property type="project" value="InterPro"/>
</dbReference>
<keyword evidence="4 5" id="KW-0378">Hydrolase</keyword>
<keyword evidence="5" id="KW-0460">Magnesium</keyword>
<dbReference type="GO" id="GO:0090729">
    <property type="term" value="F:toxin activity"/>
    <property type="evidence" value="ECO:0007669"/>
    <property type="project" value="UniProtKB-KW"/>
</dbReference>
<dbReference type="PANTHER" id="PTHR39664">
    <property type="match status" value="1"/>
</dbReference>
<evidence type="ECO:0000256" key="3">
    <source>
        <dbReference type="ARBA" id="ARBA00022723"/>
    </source>
</evidence>
<evidence type="ECO:0000256" key="5">
    <source>
        <dbReference type="HAMAP-Rule" id="MF_00265"/>
    </source>
</evidence>
<dbReference type="GO" id="GO:0016787">
    <property type="term" value="F:hydrolase activity"/>
    <property type="evidence" value="ECO:0007669"/>
    <property type="project" value="UniProtKB-KW"/>
</dbReference>
<sequence>MPRTAERRIGLDTNVLVRFLVQDDAGQAKAAQDLIATLSEAEPGFVCREVLVELVWVLERAYALSRADIALALDGLLEARELVIETADRAAIAVDRYRKGGPGFADQMIALAGQGAGCQTTVTFDRKAASLPGMQALGTVSDH</sequence>
<dbReference type="HAMAP" id="MF_00265">
    <property type="entry name" value="VapC_Nob1"/>
    <property type="match status" value="1"/>
</dbReference>
<evidence type="ECO:0000256" key="4">
    <source>
        <dbReference type="ARBA" id="ARBA00022801"/>
    </source>
</evidence>
<dbReference type="InterPro" id="IPR002716">
    <property type="entry name" value="PIN_dom"/>
</dbReference>
<comment type="function">
    <text evidence="5">Toxic component of a toxin-antitoxin (TA) system. An RNase.</text>
</comment>
<dbReference type="InterPro" id="IPR029060">
    <property type="entry name" value="PIN-like_dom_sf"/>
</dbReference>
<evidence type="ECO:0000313" key="8">
    <source>
        <dbReference type="Proteomes" id="UP000284547"/>
    </source>
</evidence>
<keyword evidence="8" id="KW-1185">Reference proteome</keyword>
<evidence type="ECO:0000256" key="1">
    <source>
        <dbReference type="ARBA" id="ARBA00022649"/>
    </source>
</evidence>
<dbReference type="Pfam" id="PF01850">
    <property type="entry name" value="PIN"/>
    <property type="match status" value="1"/>
</dbReference>
<keyword evidence="3 5" id="KW-0479">Metal-binding</keyword>
<dbReference type="PANTHER" id="PTHR39664:SF2">
    <property type="entry name" value="NUCLEIC ACID-BINDING PROTEIN, CONTAINING PIN DOMAIN-RELATED"/>
    <property type="match status" value="1"/>
</dbReference>
<dbReference type="OrthoDB" id="3175275at2"/>
<dbReference type="Gene3D" id="3.40.50.1010">
    <property type="entry name" value="5'-nuclease"/>
    <property type="match status" value="1"/>
</dbReference>
<dbReference type="RefSeq" id="WP_118156063.1">
    <property type="nucleotide sequence ID" value="NZ_QWEY01000018.1"/>
</dbReference>
<gene>
    <name evidence="5" type="primary">vapC</name>
    <name evidence="7" type="ORF">D1012_20935</name>
</gene>
<protein>
    <recommendedName>
        <fullName evidence="5">Ribonuclease VapC</fullName>
        <shortName evidence="5">RNase VapC</shortName>
        <ecNumber evidence="5">3.1.-.-</ecNumber>
    </recommendedName>
    <alternativeName>
        <fullName evidence="5">Toxin VapC</fullName>
    </alternativeName>
</protein>
<keyword evidence="1 5" id="KW-1277">Toxin-antitoxin system</keyword>
<keyword evidence="5" id="KW-0800">Toxin</keyword>
<dbReference type="SUPFAM" id="SSF88723">
    <property type="entry name" value="PIN domain-like"/>
    <property type="match status" value="1"/>
</dbReference>
<dbReference type="EMBL" id="QWEY01000018">
    <property type="protein sequence ID" value="RGP35281.1"/>
    <property type="molecule type" value="Genomic_DNA"/>
</dbReference>
<evidence type="ECO:0000313" key="7">
    <source>
        <dbReference type="EMBL" id="RGP35281.1"/>
    </source>
</evidence>
<proteinExistence type="inferred from homology"/>
<dbReference type="EC" id="3.1.-.-" evidence="5"/>
<dbReference type="InterPro" id="IPR022907">
    <property type="entry name" value="VapC_family"/>
</dbReference>
<dbReference type="AlphaFoldDB" id="A0A411YWM0"/>
<evidence type="ECO:0000256" key="2">
    <source>
        <dbReference type="ARBA" id="ARBA00022722"/>
    </source>
</evidence>
<dbReference type="GO" id="GO:0000287">
    <property type="term" value="F:magnesium ion binding"/>
    <property type="evidence" value="ECO:0007669"/>
    <property type="project" value="UniProtKB-UniRule"/>
</dbReference>
<dbReference type="Proteomes" id="UP000284547">
    <property type="component" value="Unassembled WGS sequence"/>
</dbReference>
<accession>A0A411YWM0</accession>
<feature type="domain" description="PIN" evidence="6">
    <location>
        <begin position="11"/>
        <end position="130"/>
    </location>
</feature>
<comment type="caution">
    <text evidence="7">The sequence shown here is derived from an EMBL/GenBank/DDBJ whole genome shotgun (WGS) entry which is preliminary data.</text>
</comment>
<comment type="cofactor">
    <cofactor evidence="5">
        <name>Mg(2+)</name>
        <dbReference type="ChEBI" id="CHEBI:18420"/>
    </cofactor>
</comment>
<keyword evidence="2 5" id="KW-0540">Nuclease</keyword>
<feature type="binding site" evidence="5">
    <location>
        <position position="106"/>
    </location>
    <ligand>
        <name>Mg(2+)</name>
        <dbReference type="ChEBI" id="CHEBI:18420"/>
    </ligand>
</feature>
<evidence type="ECO:0000259" key="6">
    <source>
        <dbReference type="Pfam" id="PF01850"/>
    </source>
</evidence>
<comment type="similarity">
    <text evidence="5">Belongs to the PINc/VapC protein family.</text>
</comment>
<reference evidence="7 8" key="1">
    <citation type="submission" date="2018-08" db="EMBL/GenBank/DDBJ databases">
        <title>Flavobacterium tibetense sp. nov., isolated from a wetland YonghuCo on Tibetan Plateau.</title>
        <authorList>
            <person name="Phurbu D."/>
            <person name="Lu H."/>
            <person name="Xing P."/>
        </authorList>
    </citation>
    <scope>NUCLEOTIDE SEQUENCE [LARGE SCALE GENOMIC DNA]</scope>
    <source>
        <strain evidence="7 8">DJC</strain>
    </source>
</reference>
<dbReference type="CDD" id="cd18683">
    <property type="entry name" value="PIN_VapC-like"/>
    <property type="match status" value="1"/>
</dbReference>
<name>A0A411YWM0_9RHOB</name>
<feature type="binding site" evidence="5">
    <location>
        <position position="12"/>
    </location>
    <ligand>
        <name>Mg(2+)</name>
        <dbReference type="ChEBI" id="CHEBI:18420"/>
    </ligand>
</feature>
<organism evidence="7 8">
    <name type="scientific">Pseudotabrizicola alkalilacus</name>
    <dbReference type="NCBI Taxonomy" id="2305252"/>
    <lineage>
        <taxon>Bacteria</taxon>
        <taxon>Pseudomonadati</taxon>
        <taxon>Pseudomonadota</taxon>
        <taxon>Alphaproteobacteria</taxon>
        <taxon>Rhodobacterales</taxon>
        <taxon>Paracoccaceae</taxon>
        <taxon>Pseudotabrizicola</taxon>
    </lineage>
</organism>